<evidence type="ECO:0000313" key="2">
    <source>
        <dbReference type="Proteomes" id="UP000054538"/>
    </source>
</evidence>
<organism evidence="1 2">
    <name type="scientific">Paxillus rubicundulus Ve08.2h10</name>
    <dbReference type="NCBI Taxonomy" id="930991"/>
    <lineage>
        <taxon>Eukaryota</taxon>
        <taxon>Fungi</taxon>
        <taxon>Dikarya</taxon>
        <taxon>Basidiomycota</taxon>
        <taxon>Agaricomycotina</taxon>
        <taxon>Agaricomycetes</taxon>
        <taxon>Agaricomycetidae</taxon>
        <taxon>Boletales</taxon>
        <taxon>Paxilineae</taxon>
        <taxon>Paxillaceae</taxon>
        <taxon>Paxillus</taxon>
    </lineage>
</organism>
<protein>
    <submittedName>
        <fullName evidence="1">Uncharacterized protein</fullName>
    </submittedName>
</protein>
<name>A0A0D0DMD9_9AGAM</name>
<dbReference type="InParanoid" id="A0A0D0DMD9"/>
<dbReference type="EMBL" id="KN825597">
    <property type="protein sequence ID" value="KIK83314.1"/>
    <property type="molecule type" value="Genomic_DNA"/>
</dbReference>
<sequence>MIVRRTVPNVHRLCALRPGLRHSNIDCTDAALVPSLGLGSSLFKGIQPAEVVGVQRDVLRLFPRYKRARFNAGVTCEYLFPWVALVVVQIRMPPPIKNPSRVSVALLQDLTRGQPGTCLGTTLSRQHVTCTYLRIVAGWWIQWGPRISLIRSVLSAWF</sequence>
<dbReference type="Proteomes" id="UP000054538">
    <property type="component" value="Unassembled WGS sequence"/>
</dbReference>
<reference evidence="1 2" key="1">
    <citation type="submission" date="2014-04" db="EMBL/GenBank/DDBJ databases">
        <authorList>
            <consortium name="DOE Joint Genome Institute"/>
            <person name="Kuo A."/>
            <person name="Kohler A."/>
            <person name="Jargeat P."/>
            <person name="Nagy L.G."/>
            <person name="Floudas D."/>
            <person name="Copeland A."/>
            <person name="Barry K.W."/>
            <person name="Cichocki N."/>
            <person name="Veneault-Fourrey C."/>
            <person name="LaButti K."/>
            <person name="Lindquist E.A."/>
            <person name="Lipzen A."/>
            <person name="Lundell T."/>
            <person name="Morin E."/>
            <person name="Murat C."/>
            <person name="Sun H."/>
            <person name="Tunlid A."/>
            <person name="Henrissat B."/>
            <person name="Grigoriev I.V."/>
            <person name="Hibbett D.S."/>
            <person name="Martin F."/>
            <person name="Nordberg H.P."/>
            <person name="Cantor M.N."/>
            <person name="Hua S.X."/>
        </authorList>
    </citation>
    <scope>NUCLEOTIDE SEQUENCE [LARGE SCALE GENOMIC DNA]</scope>
    <source>
        <strain evidence="1 2">Ve08.2h10</strain>
    </source>
</reference>
<proteinExistence type="predicted"/>
<gene>
    <name evidence="1" type="ORF">PAXRUDRAFT_832090</name>
</gene>
<evidence type="ECO:0000313" key="1">
    <source>
        <dbReference type="EMBL" id="KIK83314.1"/>
    </source>
</evidence>
<dbReference type="AlphaFoldDB" id="A0A0D0DMD9"/>
<reference evidence="2" key="2">
    <citation type="submission" date="2015-01" db="EMBL/GenBank/DDBJ databases">
        <title>Evolutionary Origins and Diversification of the Mycorrhizal Mutualists.</title>
        <authorList>
            <consortium name="DOE Joint Genome Institute"/>
            <consortium name="Mycorrhizal Genomics Consortium"/>
            <person name="Kohler A."/>
            <person name="Kuo A."/>
            <person name="Nagy L.G."/>
            <person name="Floudas D."/>
            <person name="Copeland A."/>
            <person name="Barry K.W."/>
            <person name="Cichocki N."/>
            <person name="Veneault-Fourrey C."/>
            <person name="LaButti K."/>
            <person name="Lindquist E.A."/>
            <person name="Lipzen A."/>
            <person name="Lundell T."/>
            <person name="Morin E."/>
            <person name="Murat C."/>
            <person name="Riley R."/>
            <person name="Ohm R."/>
            <person name="Sun H."/>
            <person name="Tunlid A."/>
            <person name="Henrissat B."/>
            <person name="Grigoriev I.V."/>
            <person name="Hibbett D.S."/>
            <person name="Martin F."/>
        </authorList>
    </citation>
    <scope>NUCLEOTIDE SEQUENCE [LARGE SCALE GENOMIC DNA]</scope>
    <source>
        <strain evidence="2">Ve08.2h10</strain>
    </source>
</reference>
<accession>A0A0D0DMD9</accession>
<dbReference type="HOGENOM" id="CLU_1669967_0_0_1"/>
<keyword evidence="2" id="KW-1185">Reference proteome</keyword>